<keyword evidence="2" id="KW-1133">Transmembrane helix</keyword>
<dbReference type="Proteomes" id="UP000030377">
    <property type="component" value="Unassembled WGS sequence"/>
</dbReference>
<evidence type="ECO:0000256" key="1">
    <source>
        <dbReference type="SAM" id="MobiDB-lite"/>
    </source>
</evidence>
<keyword evidence="2" id="KW-0812">Transmembrane</keyword>
<dbReference type="EMBL" id="JRPN01000001">
    <property type="protein sequence ID" value="KGT81537.1"/>
    <property type="molecule type" value="Genomic_DNA"/>
</dbReference>
<feature type="region of interest" description="Disordered" evidence="1">
    <location>
        <begin position="1"/>
        <end position="26"/>
    </location>
</feature>
<sequence>MLTSGITRPSQRALRQSAARDDARPSSVPLFAADEAWSRTNADRRAVDERDDQDSMLEPGFWMTALVAFLPTVAGCLYLVLTQG</sequence>
<keyword evidence="2" id="KW-0472">Membrane</keyword>
<dbReference type="AlphaFoldDB" id="A0A0A3Y4A5"/>
<dbReference type="RefSeq" id="WP_028156398.1">
    <property type="nucleotide sequence ID" value="NZ_JANUDC010000001.1"/>
</dbReference>
<comment type="caution">
    <text evidence="3">The sequence shown here is derived from an EMBL/GenBank/DDBJ whole genome shotgun (WGS) entry which is preliminary data.</text>
</comment>
<evidence type="ECO:0000313" key="3">
    <source>
        <dbReference type="EMBL" id="KGT81537.1"/>
    </source>
</evidence>
<proteinExistence type="predicted"/>
<accession>A0A0A3Y4A5</accession>
<evidence type="ECO:0000256" key="2">
    <source>
        <dbReference type="SAM" id="Phobius"/>
    </source>
</evidence>
<dbReference type="STRING" id="375.BKD09_RS13375"/>
<feature type="compositionally biased region" description="Polar residues" evidence="1">
    <location>
        <begin position="1"/>
        <end position="14"/>
    </location>
</feature>
<organism evidence="3 4">
    <name type="scientific">Bradyrhizobium japonicum</name>
    <dbReference type="NCBI Taxonomy" id="375"/>
    <lineage>
        <taxon>Bacteria</taxon>
        <taxon>Pseudomonadati</taxon>
        <taxon>Pseudomonadota</taxon>
        <taxon>Alphaproteobacteria</taxon>
        <taxon>Hyphomicrobiales</taxon>
        <taxon>Nitrobacteraceae</taxon>
        <taxon>Bradyrhizobium</taxon>
    </lineage>
</organism>
<name>A0A0A3Y4A5_BRAJP</name>
<reference evidence="3 4" key="1">
    <citation type="submission" date="2014-09" db="EMBL/GenBank/DDBJ databases">
        <title>Draft genome of Bradyrhizobium japonicum Is-34.</title>
        <authorList>
            <person name="Tsurumaru H."/>
            <person name="Yamakawa T."/>
            <person name="Hashimoto S."/>
            <person name="Okizaki K."/>
            <person name="Kanesaki Y."/>
            <person name="Yoshikawa H."/>
            <person name="Yajima S."/>
        </authorList>
    </citation>
    <scope>NUCLEOTIDE SEQUENCE [LARGE SCALE GENOMIC DNA]</scope>
    <source>
        <strain evidence="3 4">Is-34</strain>
    </source>
</reference>
<feature type="transmembrane region" description="Helical" evidence="2">
    <location>
        <begin position="60"/>
        <end position="81"/>
    </location>
</feature>
<evidence type="ECO:0000313" key="4">
    <source>
        <dbReference type="Proteomes" id="UP000030377"/>
    </source>
</evidence>
<protein>
    <submittedName>
        <fullName evidence="3">Uncharacterized protein</fullName>
    </submittedName>
</protein>
<gene>
    <name evidence="3" type="ORF">MA20_01965</name>
</gene>